<feature type="chain" id="PRO_5039583599" description="DUF5704 domain-containing protein" evidence="1">
    <location>
        <begin position="27"/>
        <end position="1084"/>
    </location>
</feature>
<organism evidence="3 4">
    <name type="scientific">Anaerocolumna jejuensis DSM 15929</name>
    <dbReference type="NCBI Taxonomy" id="1121322"/>
    <lineage>
        <taxon>Bacteria</taxon>
        <taxon>Bacillati</taxon>
        <taxon>Bacillota</taxon>
        <taxon>Clostridia</taxon>
        <taxon>Lachnospirales</taxon>
        <taxon>Lachnospiraceae</taxon>
        <taxon>Anaerocolumna</taxon>
    </lineage>
</organism>
<sequence length="1084" mass="123445">MKCKRRIKGFLLAFFLIIGLIAPGRAAHAEKPEVTFDKITGEFTFTTIDTKATTNIRWNTIGFTVCREPTQGYPRKDTDGDSKTQDWAYFDIKKGQKDQYPYGDGVHVKVTFKFDKDQVNAAFKNTKLDEIKDNDIIYFNGVFDIIYNGTEDKEHIYYNLSGKPYGIATAAPWNDTKDFDDRFDLSVLFHDGDNKYPITIERRIYSNSTSTLYDNTDYPKQKKNTTFSTSWHNVTNKINTNGKEYYLYRLYYTNLRDPKKIVGNRKTSVNPYLSPTEYKDALSYLRDREYTIKDKGLKITAMYRRFTEKPTESGDSMEREFETIDPTAVIKADTRGNEAYDVLEGIPGTESLYANAITSKYLSGYRFKKVEGTKLYPVTVTKTYTLTWKDKGEVGKPDLPHSDTRTVPKTYYIERKYSYWYIDFLGVYGLDKAIIENDALPGKSITLTPSGYKAPTVSYTNSTSESDHITEPKIKTPAALSQSINGGYSEPSVPDDNLKSYAEAAVDKILCKNDKLLFNGQTMMSDTRKEEAADMPIAIPEGTEEIGENVLYKSNLVIPGTRANEAYESTGIITYKPIVNICNREALEVDTDYEINDVNPVVVHTPVVCDGMVQDNRSDNQMITPDAGRASLVLDRPFYVTLPTTGMHRDIQGYGYRDYGKYIASRQVKFAFDTYKGSSTAGTFIPKDTWTGVAENTLFYVPAWVTEGRYEIRFRSTAINAAANDGYGKSEDIANISLANYVAEDSSIVQISGRIYGLNIYDVTDYPIWEKVFRLPNSLKLTGFHYTVGVKNQNGESSGQNPQFTITMVNGSHPNYKNQGILKTGYMTRFSLTTVGSMADSDDYVRIKPKFYFADKDGKNRREADIYYTESFNGKEHILVKMGGNLDLENDKSIKTGDPYLGIPESELQRTAYYEGVPLRKWKSQTKKIYNYMNIMLPFTLRTFIGFVDPIPQTVTEKQAATSVQHWYGEYYLPAEVHIVPKGYDVSNYALHHGGLDYHEKFWLKEGYIIVNFDITTVKDGELNLSYINAANSENGYCNMWKREGYQYRKTSYHGISFNFQDGDYVIYYANHSVQEDYISSGTH</sequence>
<evidence type="ECO:0000313" key="3">
    <source>
        <dbReference type="EMBL" id="SHL10207.1"/>
    </source>
</evidence>
<dbReference type="STRING" id="1121322.SAMN02745136_04092"/>
<dbReference type="RefSeq" id="WP_073278720.1">
    <property type="nucleotide sequence ID" value="NZ_FRAC01000023.1"/>
</dbReference>
<dbReference type="Proteomes" id="UP000184386">
    <property type="component" value="Unassembled WGS sequence"/>
</dbReference>
<accession>A0A1M6XW44</accession>
<protein>
    <recommendedName>
        <fullName evidence="2">DUF5704 domain-containing protein</fullName>
    </recommendedName>
</protein>
<evidence type="ECO:0000313" key="4">
    <source>
        <dbReference type="Proteomes" id="UP000184386"/>
    </source>
</evidence>
<dbReference type="EMBL" id="FRAC01000023">
    <property type="protein sequence ID" value="SHL10207.1"/>
    <property type="molecule type" value="Genomic_DNA"/>
</dbReference>
<proteinExistence type="predicted"/>
<reference evidence="3 4" key="1">
    <citation type="submission" date="2016-11" db="EMBL/GenBank/DDBJ databases">
        <authorList>
            <person name="Jaros S."/>
            <person name="Januszkiewicz K."/>
            <person name="Wedrychowicz H."/>
        </authorList>
    </citation>
    <scope>NUCLEOTIDE SEQUENCE [LARGE SCALE GENOMIC DNA]</scope>
    <source>
        <strain evidence="3 4">DSM 15929</strain>
    </source>
</reference>
<keyword evidence="4" id="KW-1185">Reference proteome</keyword>
<feature type="domain" description="DUF5704" evidence="2">
    <location>
        <begin position="340"/>
        <end position="514"/>
    </location>
</feature>
<dbReference type="OrthoDB" id="2657408at2"/>
<evidence type="ECO:0000256" key="1">
    <source>
        <dbReference type="SAM" id="SignalP"/>
    </source>
</evidence>
<dbReference type="InterPro" id="IPR043759">
    <property type="entry name" value="DUF5704"/>
</dbReference>
<feature type="signal peptide" evidence="1">
    <location>
        <begin position="1"/>
        <end position="26"/>
    </location>
</feature>
<evidence type="ECO:0000259" key="2">
    <source>
        <dbReference type="Pfam" id="PF18964"/>
    </source>
</evidence>
<dbReference type="Pfam" id="PF18964">
    <property type="entry name" value="DUF5704"/>
    <property type="match status" value="1"/>
</dbReference>
<name>A0A1M6XW44_9FIRM</name>
<dbReference type="AlphaFoldDB" id="A0A1M6XW44"/>
<gene>
    <name evidence="3" type="ORF">SAMN02745136_04092</name>
</gene>
<keyword evidence="1" id="KW-0732">Signal</keyword>